<dbReference type="Proteomes" id="UP000001964">
    <property type="component" value="Chromosome"/>
</dbReference>
<gene>
    <name evidence="3" type="ordered locus">Mmar10_2400</name>
</gene>
<name>Q0AM01_MARMM</name>
<feature type="region of interest" description="Disordered" evidence="1">
    <location>
        <begin position="1"/>
        <end position="24"/>
    </location>
</feature>
<dbReference type="KEGG" id="mmr:Mmar10_2400"/>
<organism evidence="3 4">
    <name type="scientific">Maricaulis maris (strain MCS10)</name>
    <name type="common">Caulobacter maris</name>
    <dbReference type="NCBI Taxonomy" id="394221"/>
    <lineage>
        <taxon>Bacteria</taxon>
        <taxon>Pseudomonadati</taxon>
        <taxon>Pseudomonadota</taxon>
        <taxon>Alphaproteobacteria</taxon>
        <taxon>Maricaulales</taxon>
        <taxon>Maricaulaceae</taxon>
        <taxon>Maricaulis</taxon>
    </lineage>
</organism>
<keyword evidence="4" id="KW-1185">Reference proteome</keyword>
<dbReference type="InterPro" id="IPR036527">
    <property type="entry name" value="SCP2_sterol-bd_dom_sf"/>
</dbReference>
<dbReference type="STRING" id="394221.Mmar10_2400"/>
<dbReference type="AlphaFoldDB" id="Q0AM01"/>
<sequence length="190" mass="20959">MKRQSSHRDSQTMPARRNVHARPRLPSLQDVHSSLVQSACGVMLLPLSLGLSAALRRVLHQRPDVFDRMDLSQHRTVCIVPTDMPVSFQISLGGLDPRVRAIACRDTRPSDARIEAPIRTLINVFEGREDGDAVFFSNDLWIEGDTSLIVGLRNALEEAELTLADLLPLGLPILSARQAGPDDPSRQGAR</sequence>
<dbReference type="InterPro" id="IPR003033">
    <property type="entry name" value="SCP2_sterol-bd_dom"/>
</dbReference>
<evidence type="ECO:0000313" key="4">
    <source>
        <dbReference type="Proteomes" id="UP000001964"/>
    </source>
</evidence>
<dbReference type="HOGENOM" id="CLU_1426468_0_0_5"/>
<accession>Q0AM01</accession>
<dbReference type="SUPFAM" id="SSF55718">
    <property type="entry name" value="SCP-like"/>
    <property type="match status" value="1"/>
</dbReference>
<dbReference type="EMBL" id="CP000449">
    <property type="protein sequence ID" value="ABI66692.1"/>
    <property type="molecule type" value="Genomic_DNA"/>
</dbReference>
<protein>
    <submittedName>
        <fullName evidence="3">Lipid carrier protein-like protein</fullName>
    </submittedName>
</protein>
<evidence type="ECO:0000259" key="2">
    <source>
        <dbReference type="Pfam" id="PF02036"/>
    </source>
</evidence>
<evidence type="ECO:0000313" key="3">
    <source>
        <dbReference type="EMBL" id="ABI66692.1"/>
    </source>
</evidence>
<reference evidence="3 4" key="1">
    <citation type="submission" date="2006-08" db="EMBL/GenBank/DDBJ databases">
        <title>Complete sequence of Maricaulis maris MCS10.</title>
        <authorList>
            <consortium name="US DOE Joint Genome Institute"/>
            <person name="Copeland A."/>
            <person name="Lucas S."/>
            <person name="Lapidus A."/>
            <person name="Barry K."/>
            <person name="Detter J.C."/>
            <person name="Glavina del Rio T."/>
            <person name="Hammon N."/>
            <person name="Israni S."/>
            <person name="Dalin E."/>
            <person name="Tice H."/>
            <person name="Pitluck S."/>
            <person name="Saunders E."/>
            <person name="Brettin T."/>
            <person name="Bruce D."/>
            <person name="Han C."/>
            <person name="Tapia R."/>
            <person name="Gilna P."/>
            <person name="Schmutz J."/>
            <person name="Larimer F."/>
            <person name="Land M."/>
            <person name="Hauser L."/>
            <person name="Kyrpides N."/>
            <person name="Mikhailova N."/>
            <person name="Viollier P."/>
            <person name="Stephens C."/>
            <person name="Richardson P."/>
        </authorList>
    </citation>
    <scope>NUCLEOTIDE SEQUENCE [LARGE SCALE GENOMIC DNA]</scope>
    <source>
        <strain evidence="3 4">MCS10</strain>
    </source>
</reference>
<dbReference type="eggNOG" id="COG3154">
    <property type="taxonomic scope" value="Bacteria"/>
</dbReference>
<dbReference type="Pfam" id="PF02036">
    <property type="entry name" value="SCP2"/>
    <property type="match status" value="1"/>
</dbReference>
<feature type="domain" description="SCP2" evidence="2">
    <location>
        <begin position="68"/>
        <end position="156"/>
    </location>
</feature>
<feature type="compositionally biased region" description="Basic and acidic residues" evidence="1">
    <location>
        <begin position="1"/>
        <end position="10"/>
    </location>
</feature>
<evidence type="ECO:0000256" key="1">
    <source>
        <dbReference type="SAM" id="MobiDB-lite"/>
    </source>
</evidence>
<proteinExistence type="predicted"/>